<dbReference type="SUPFAM" id="SSF53383">
    <property type="entry name" value="PLP-dependent transferases"/>
    <property type="match status" value="1"/>
</dbReference>
<dbReference type="InterPro" id="IPR049704">
    <property type="entry name" value="Aminotrans_3_PPA_site"/>
</dbReference>
<comment type="pathway">
    <text evidence="2">Amine and polyamine biosynthesis; ectoine biosynthesis; L-ectoine from L-aspartate 4-semialdehyde: step 1/3.</text>
</comment>
<dbReference type="GO" id="GO:0045303">
    <property type="term" value="F:diaminobutyrate-2-oxoglutarate transaminase activity"/>
    <property type="evidence" value="ECO:0007669"/>
    <property type="project" value="UniProtKB-EC"/>
</dbReference>
<evidence type="ECO:0000313" key="11">
    <source>
        <dbReference type="Proteomes" id="UP000186609"/>
    </source>
</evidence>
<protein>
    <recommendedName>
        <fullName evidence="5">Diaminobutyrate--2-oxoglutarate transaminase</fullName>
        <ecNumber evidence="4">2.6.1.76</ecNumber>
    </recommendedName>
</protein>
<dbReference type="RefSeq" id="WP_076198705.1">
    <property type="nucleotide sequence ID" value="NZ_CP019236.1"/>
</dbReference>
<comment type="cofactor">
    <cofactor evidence="1">
        <name>pyridoxal 5'-phosphate</name>
        <dbReference type="ChEBI" id="CHEBI:597326"/>
    </cofactor>
</comment>
<evidence type="ECO:0000256" key="7">
    <source>
        <dbReference type="ARBA" id="ARBA00022898"/>
    </source>
</evidence>
<dbReference type="Pfam" id="PF00202">
    <property type="entry name" value="Aminotran_3"/>
    <property type="match status" value="1"/>
</dbReference>
<dbReference type="InterPro" id="IPR005814">
    <property type="entry name" value="Aminotrans_3"/>
</dbReference>
<name>A0A1P8JUD6_9BURK</name>
<dbReference type="KEGG" id="rhy:RD110_08995"/>
<dbReference type="OrthoDB" id="3398487at2"/>
<dbReference type="PIRSF" id="PIRSF000521">
    <property type="entry name" value="Transaminase_4ab_Lys_Orn"/>
    <property type="match status" value="1"/>
</dbReference>
<reference evidence="10 11" key="1">
    <citation type="submission" date="2017-01" db="EMBL/GenBank/DDBJ databases">
        <authorList>
            <person name="Mah S.A."/>
            <person name="Swanson W.J."/>
            <person name="Moy G.W."/>
            <person name="Vacquier V.D."/>
        </authorList>
    </citation>
    <scope>NUCLEOTIDE SEQUENCE [LARGE SCALE GENOMIC DNA]</scope>
    <source>
        <strain evidence="10 11">DCY110</strain>
    </source>
</reference>
<keyword evidence="7 9" id="KW-0663">Pyridoxal phosphate</keyword>
<proteinExistence type="inferred from homology"/>
<evidence type="ECO:0000256" key="5">
    <source>
        <dbReference type="ARBA" id="ARBA00014798"/>
    </source>
</evidence>
<gene>
    <name evidence="10" type="ORF">RD110_08995</name>
</gene>
<keyword evidence="11" id="KW-1185">Reference proteome</keyword>
<evidence type="ECO:0000256" key="8">
    <source>
        <dbReference type="ARBA" id="ARBA00049111"/>
    </source>
</evidence>
<accession>A0A1P8JUD6</accession>
<dbReference type="EMBL" id="CP019236">
    <property type="protein sequence ID" value="APW37311.1"/>
    <property type="molecule type" value="Genomic_DNA"/>
</dbReference>
<dbReference type="FunFam" id="3.40.640.10:FF:000004">
    <property type="entry name" value="Acetylornithine aminotransferase"/>
    <property type="match status" value="1"/>
</dbReference>
<dbReference type="GO" id="GO:0030170">
    <property type="term" value="F:pyridoxal phosphate binding"/>
    <property type="evidence" value="ECO:0007669"/>
    <property type="project" value="InterPro"/>
</dbReference>
<dbReference type="Gene3D" id="3.40.640.10">
    <property type="entry name" value="Type I PLP-dependent aspartate aminotransferase-like (Major domain)"/>
    <property type="match status" value="1"/>
</dbReference>
<sequence>MSRNDDPLFWQNARQHLIRYGGSFEPMVIERAQGCFVYDADGRAILDFTSGQMSSLLGHGHPEVAAVVADHAKNLDHLFSGMLTRPVVDLATKLAEITPPGLERSMLLSTGAEANEAAIKMAKLYTGKFEIVSFAQSWHGMTGGAASATYSAGRKGYGPAAVGSFAIPAPNTYRPRFERGGVFDWQAELDYAFDLIDRQSSGNLAAFIAEPILSSGGILDLPLGYLAALKHKCTERGMLLILDEAQTGVGRTGTMFAFERDGVTPDILTLSKTLGAGLPLAAVVTSAEIEEACHARGFLFYTTHVSDPLPAAVGLKVLEVVQRDRLVERARVAGQRLEGGLRALQREFDCIGDVRGRGLLLGMEIVKSQAGKEAAPELGTAITRECMKLGLSMNIVQLPGMGGVFRIAPPLTVSDTEIELGLDLLKRAIETVLAKA</sequence>
<dbReference type="CDD" id="cd00610">
    <property type="entry name" value="OAT_like"/>
    <property type="match status" value="1"/>
</dbReference>
<evidence type="ECO:0000313" key="10">
    <source>
        <dbReference type="EMBL" id="APW37311.1"/>
    </source>
</evidence>
<dbReference type="InterPro" id="IPR015421">
    <property type="entry name" value="PyrdxlP-dep_Trfase_major"/>
</dbReference>
<evidence type="ECO:0000256" key="1">
    <source>
        <dbReference type="ARBA" id="ARBA00001933"/>
    </source>
</evidence>
<evidence type="ECO:0000256" key="9">
    <source>
        <dbReference type="RuleBase" id="RU003560"/>
    </source>
</evidence>
<dbReference type="AlphaFoldDB" id="A0A1P8JUD6"/>
<evidence type="ECO:0000256" key="3">
    <source>
        <dbReference type="ARBA" id="ARBA00008954"/>
    </source>
</evidence>
<dbReference type="InterPro" id="IPR015422">
    <property type="entry name" value="PyrdxlP-dep_Trfase_small"/>
</dbReference>
<dbReference type="EC" id="2.6.1.76" evidence="4"/>
<dbReference type="PANTHER" id="PTHR45688:SF13">
    <property type="entry name" value="ALANINE--GLYOXYLATE AMINOTRANSFERASE 2-LIKE"/>
    <property type="match status" value="1"/>
</dbReference>
<comment type="catalytic activity">
    <reaction evidence="8">
        <text>L-2,4-diaminobutanoate + 2-oxoglutarate = L-aspartate 4-semialdehyde + L-glutamate</text>
        <dbReference type="Rhea" id="RHEA:11160"/>
        <dbReference type="ChEBI" id="CHEBI:16810"/>
        <dbReference type="ChEBI" id="CHEBI:29985"/>
        <dbReference type="ChEBI" id="CHEBI:58761"/>
        <dbReference type="ChEBI" id="CHEBI:537519"/>
        <dbReference type="EC" id="2.6.1.76"/>
    </reaction>
</comment>
<dbReference type="STRING" id="1842727.RD110_08995"/>
<dbReference type="InterPro" id="IPR015424">
    <property type="entry name" value="PyrdxlP-dep_Trfase"/>
</dbReference>
<evidence type="ECO:0000256" key="4">
    <source>
        <dbReference type="ARBA" id="ARBA00013155"/>
    </source>
</evidence>
<keyword evidence="10" id="KW-0808">Transferase</keyword>
<organism evidence="10 11">
    <name type="scientific">Rhodoferax koreensis</name>
    <dbReference type="NCBI Taxonomy" id="1842727"/>
    <lineage>
        <taxon>Bacteria</taxon>
        <taxon>Pseudomonadati</taxon>
        <taxon>Pseudomonadota</taxon>
        <taxon>Betaproteobacteria</taxon>
        <taxon>Burkholderiales</taxon>
        <taxon>Comamonadaceae</taxon>
        <taxon>Rhodoferax</taxon>
    </lineage>
</organism>
<evidence type="ECO:0000256" key="2">
    <source>
        <dbReference type="ARBA" id="ARBA00004946"/>
    </source>
</evidence>
<evidence type="ECO:0000256" key="6">
    <source>
        <dbReference type="ARBA" id="ARBA00022576"/>
    </source>
</evidence>
<dbReference type="Gene3D" id="3.90.1150.10">
    <property type="entry name" value="Aspartate Aminotransferase, domain 1"/>
    <property type="match status" value="1"/>
</dbReference>
<dbReference type="PANTHER" id="PTHR45688">
    <property type="match status" value="1"/>
</dbReference>
<comment type="similarity">
    <text evidence="3 9">Belongs to the class-III pyridoxal-phosphate-dependent aminotransferase family.</text>
</comment>
<keyword evidence="6 10" id="KW-0032">Aminotransferase</keyword>
<dbReference type="PROSITE" id="PS00600">
    <property type="entry name" value="AA_TRANSFER_CLASS_3"/>
    <property type="match status" value="1"/>
</dbReference>
<dbReference type="Proteomes" id="UP000186609">
    <property type="component" value="Chromosome"/>
</dbReference>